<keyword evidence="3" id="KW-0808">Transferase</keyword>
<keyword evidence="4 10" id="KW-0812">Transmembrane</keyword>
<dbReference type="GO" id="GO:0033188">
    <property type="term" value="F:sphingomyelin synthase activity"/>
    <property type="evidence" value="ECO:0007669"/>
    <property type="project" value="TreeGrafter"/>
</dbReference>
<evidence type="ECO:0000259" key="11">
    <source>
        <dbReference type="Pfam" id="PF14360"/>
    </source>
</evidence>
<keyword evidence="5" id="KW-0746">Sphingolipid metabolism</keyword>
<evidence type="ECO:0000256" key="5">
    <source>
        <dbReference type="ARBA" id="ARBA00022919"/>
    </source>
</evidence>
<evidence type="ECO:0000313" key="13">
    <source>
        <dbReference type="Proteomes" id="UP000054359"/>
    </source>
</evidence>
<feature type="transmembrane region" description="Helical" evidence="10">
    <location>
        <begin position="165"/>
        <end position="183"/>
    </location>
</feature>
<name>A0A087T7I5_STEMI</name>
<dbReference type="GO" id="GO:0005886">
    <property type="term" value="C:plasma membrane"/>
    <property type="evidence" value="ECO:0007669"/>
    <property type="project" value="TreeGrafter"/>
</dbReference>
<dbReference type="STRING" id="407821.A0A087T7I5"/>
<dbReference type="GO" id="GO:0000139">
    <property type="term" value="C:Golgi membrane"/>
    <property type="evidence" value="ECO:0007669"/>
    <property type="project" value="TreeGrafter"/>
</dbReference>
<evidence type="ECO:0000256" key="3">
    <source>
        <dbReference type="ARBA" id="ARBA00022679"/>
    </source>
</evidence>
<keyword evidence="6 10" id="KW-1133">Transmembrane helix</keyword>
<dbReference type="InterPro" id="IPR045221">
    <property type="entry name" value="Sphingomyelin_synth-like"/>
</dbReference>
<feature type="domain" description="Sphingomyelin synthase-like" evidence="11">
    <location>
        <begin position="228"/>
        <end position="300"/>
    </location>
</feature>
<proteinExistence type="inferred from homology"/>
<dbReference type="GO" id="GO:0047493">
    <property type="term" value="F:ceramide cholinephosphotransferase activity"/>
    <property type="evidence" value="ECO:0007669"/>
    <property type="project" value="TreeGrafter"/>
</dbReference>
<feature type="non-terminal residue" evidence="12">
    <location>
        <position position="357"/>
    </location>
</feature>
<feature type="region of interest" description="Disordered" evidence="9">
    <location>
        <begin position="1"/>
        <end position="27"/>
    </location>
</feature>
<evidence type="ECO:0000256" key="10">
    <source>
        <dbReference type="SAM" id="Phobius"/>
    </source>
</evidence>
<evidence type="ECO:0000256" key="4">
    <source>
        <dbReference type="ARBA" id="ARBA00022692"/>
    </source>
</evidence>
<evidence type="ECO:0000256" key="6">
    <source>
        <dbReference type="ARBA" id="ARBA00022989"/>
    </source>
</evidence>
<comment type="similarity">
    <text evidence="2">Belongs to the sphingomyelin synthase family.</text>
</comment>
<organism evidence="12 13">
    <name type="scientific">Stegodyphus mimosarum</name>
    <name type="common">African social velvet spider</name>
    <dbReference type="NCBI Taxonomy" id="407821"/>
    <lineage>
        <taxon>Eukaryota</taxon>
        <taxon>Metazoa</taxon>
        <taxon>Ecdysozoa</taxon>
        <taxon>Arthropoda</taxon>
        <taxon>Chelicerata</taxon>
        <taxon>Arachnida</taxon>
        <taxon>Araneae</taxon>
        <taxon>Araneomorphae</taxon>
        <taxon>Entelegynae</taxon>
        <taxon>Eresoidea</taxon>
        <taxon>Eresidae</taxon>
        <taxon>Stegodyphus</taxon>
    </lineage>
</organism>
<dbReference type="GO" id="GO:0006686">
    <property type="term" value="P:sphingomyelin biosynthetic process"/>
    <property type="evidence" value="ECO:0007669"/>
    <property type="project" value="TreeGrafter"/>
</dbReference>
<keyword evidence="13" id="KW-1185">Reference proteome</keyword>
<feature type="region of interest" description="Disordered" evidence="9">
    <location>
        <begin position="46"/>
        <end position="79"/>
    </location>
</feature>
<evidence type="ECO:0000256" key="8">
    <source>
        <dbReference type="ARBA" id="ARBA00023136"/>
    </source>
</evidence>
<feature type="transmembrane region" description="Helical" evidence="10">
    <location>
        <begin position="132"/>
        <end position="153"/>
    </location>
</feature>
<feature type="compositionally biased region" description="Polar residues" evidence="9">
    <location>
        <begin position="1"/>
        <end position="17"/>
    </location>
</feature>
<feature type="compositionally biased region" description="Basic and acidic residues" evidence="9">
    <location>
        <begin position="46"/>
        <end position="55"/>
    </location>
</feature>
<sequence>MSSNASAEEQPLLTGSNMGKGLSWEKQDHRDHVADMHIHVDSLHNGLSRRDKNGEAHGSQDGTVKINLPPPEREEPRFPPEKWKTFLSFLYLTLNMAWTLTVLSIVHERMPDRTKYPPLPDIFFDVFPPVDWALDVSEFIIVVSVWLTVLMIIMHKHRFIILRRCFVIIGLLYFMRSITMFVTQVPVASTTYYCSPKANSTSPLLIVKRVLYMMSGFGLSINGKHTFCGDYIYSGHTVVLTMAYLVIREYSPRRFVIFHWIVWLSSCTGVFMVLLSRGHYTVDVVIGYYVTTRVFWIYHTMANNASLKVPGNNNFLSRIWWFSIFNYFEKNVGGVVPRQYEWPLPWPRKFSRHTRIS</sequence>
<evidence type="ECO:0000256" key="2">
    <source>
        <dbReference type="ARBA" id="ARBA00005441"/>
    </source>
</evidence>
<gene>
    <name evidence="12" type="ORF">X975_20147</name>
</gene>
<keyword evidence="7" id="KW-0443">Lipid metabolism</keyword>
<dbReference type="PANTHER" id="PTHR21290:SF27">
    <property type="entry name" value="PHOSPHATIDYLCHOLINE:CERAMIDE CHOLINEPHOSPHOTRANSFERASE 1"/>
    <property type="match status" value="1"/>
</dbReference>
<dbReference type="AlphaFoldDB" id="A0A087T7I5"/>
<dbReference type="GO" id="GO:0046513">
    <property type="term" value="P:ceramide biosynthetic process"/>
    <property type="evidence" value="ECO:0007669"/>
    <property type="project" value="TreeGrafter"/>
</dbReference>
<protein>
    <recommendedName>
        <fullName evidence="11">Sphingomyelin synthase-like domain-containing protein</fullName>
    </recommendedName>
</protein>
<evidence type="ECO:0000256" key="7">
    <source>
        <dbReference type="ARBA" id="ARBA00023098"/>
    </source>
</evidence>
<dbReference type="CDD" id="cd01610">
    <property type="entry name" value="PAP2_like"/>
    <property type="match status" value="1"/>
</dbReference>
<dbReference type="OrthoDB" id="422827at2759"/>
<feature type="transmembrane region" description="Helical" evidence="10">
    <location>
        <begin position="254"/>
        <end position="274"/>
    </location>
</feature>
<dbReference type="Proteomes" id="UP000054359">
    <property type="component" value="Unassembled WGS sequence"/>
</dbReference>
<dbReference type="EMBL" id="KK113797">
    <property type="protein sequence ID" value="KFM61074.1"/>
    <property type="molecule type" value="Genomic_DNA"/>
</dbReference>
<comment type="subcellular location">
    <subcellularLocation>
        <location evidence="1">Membrane</location>
        <topology evidence="1">Multi-pass membrane protein</topology>
    </subcellularLocation>
</comment>
<dbReference type="GO" id="GO:0005789">
    <property type="term" value="C:endoplasmic reticulum membrane"/>
    <property type="evidence" value="ECO:0007669"/>
    <property type="project" value="TreeGrafter"/>
</dbReference>
<dbReference type="Pfam" id="PF14360">
    <property type="entry name" value="PAP2_C"/>
    <property type="match status" value="1"/>
</dbReference>
<dbReference type="PANTHER" id="PTHR21290">
    <property type="entry name" value="SPHINGOMYELIN SYNTHETASE"/>
    <property type="match status" value="1"/>
</dbReference>
<dbReference type="OMA" id="HWPLRCP"/>
<evidence type="ECO:0000256" key="1">
    <source>
        <dbReference type="ARBA" id="ARBA00004141"/>
    </source>
</evidence>
<evidence type="ECO:0000256" key="9">
    <source>
        <dbReference type="SAM" id="MobiDB-lite"/>
    </source>
</evidence>
<accession>A0A087T7I5</accession>
<feature type="transmembrane region" description="Helical" evidence="10">
    <location>
        <begin position="280"/>
        <end position="298"/>
    </location>
</feature>
<feature type="transmembrane region" description="Helical" evidence="10">
    <location>
        <begin position="86"/>
        <end position="106"/>
    </location>
</feature>
<evidence type="ECO:0000313" key="12">
    <source>
        <dbReference type="EMBL" id="KFM61074.1"/>
    </source>
</evidence>
<dbReference type="InterPro" id="IPR025749">
    <property type="entry name" value="Sphingomyelin_synth-like_dom"/>
</dbReference>
<keyword evidence="8 10" id="KW-0472">Membrane</keyword>
<reference evidence="12 13" key="1">
    <citation type="submission" date="2013-11" db="EMBL/GenBank/DDBJ databases">
        <title>Genome sequencing of Stegodyphus mimosarum.</title>
        <authorList>
            <person name="Bechsgaard J."/>
        </authorList>
    </citation>
    <scope>NUCLEOTIDE SEQUENCE [LARGE SCALE GENOMIC DNA]</scope>
</reference>
<feature type="transmembrane region" description="Helical" evidence="10">
    <location>
        <begin position="231"/>
        <end position="247"/>
    </location>
</feature>